<keyword evidence="2" id="KW-0813">Transport</keyword>
<dbReference type="RefSeq" id="WP_076700712.1">
    <property type="nucleotide sequence ID" value="NZ_MRDE01000006.1"/>
</dbReference>
<evidence type="ECO:0000259" key="7">
    <source>
        <dbReference type="PROSITE" id="PS51093"/>
    </source>
</evidence>
<dbReference type="OrthoDB" id="9797715at2"/>
<evidence type="ECO:0000256" key="6">
    <source>
        <dbReference type="ARBA" id="ARBA00022777"/>
    </source>
</evidence>
<dbReference type="PROSITE" id="PS51093">
    <property type="entry name" value="PTS_EIIA_TYPE_1"/>
    <property type="match status" value="1"/>
</dbReference>
<evidence type="ECO:0000256" key="5">
    <source>
        <dbReference type="ARBA" id="ARBA00022683"/>
    </source>
</evidence>
<evidence type="ECO:0000256" key="2">
    <source>
        <dbReference type="ARBA" id="ARBA00022448"/>
    </source>
</evidence>
<keyword evidence="5" id="KW-0598">Phosphotransferase system</keyword>
<dbReference type="Proteomes" id="UP000187085">
    <property type="component" value="Unassembled WGS sequence"/>
</dbReference>
<evidence type="ECO:0000313" key="9">
    <source>
        <dbReference type="Proteomes" id="UP000187085"/>
    </source>
</evidence>
<dbReference type="InterPro" id="IPR011055">
    <property type="entry name" value="Dup_hybrid_motif"/>
</dbReference>
<keyword evidence="4" id="KW-0808">Transferase</keyword>
<dbReference type="NCBIfam" id="TIGR00830">
    <property type="entry name" value="PTBA"/>
    <property type="match status" value="1"/>
</dbReference>
<organism evidence="8 9">
    <name type="scientific">Tersicoccus phoenicis</name>
    <dbReference type="NCBI Taxonomy" id="554083"/>
    <lineage>
        <taxon>Bacteria</taxon>
        <taxon>Bacillati</taxon>
        <taxon>Actinomycetota</taxon>
        <taxon>Actinomycetes</taxon>
        <taxon>Micrococcales</taxon>
        <taxon>Micrococcaceae</taxon>
        <taxon>Tersicoccus</taxon>
    </lineage>
</organism>
<dbReference type="Gene3D" id="2.70.70.10">
    <property type="entry name" value="Glucose Permease (Domain IIA)"/>
    <property type="match status" value="1"/>
</dbReference>
<evidence type="ECO:0000256" key="3">
    <source>
        <dbReference type="ARBA" id="ARBA00022597"/>
    </source>
</evidence>
<dbReference type="Pfam" id="PF00358">
    <property type="entry name" value="PTS_EIIA_1"/>
    <property type="match status" value="1"/>
</dbReference>
<feature type="domain" description="PTS EIIA type-1" evidence="7">
    <location>
        <begin position="21"/>
        <end position="126"/>
    </location>
</feature>
<reference evidence="8 9" key="1">
    <citation type="submission" date="2016-12" db="EMBL/GenBank/DDBJ databases">
        <title>Draft genome of Tersicoccus phoenicis 1P05MA.</title>
        <authorList>
            <person name="Nakajima Y."/>
            <person name="Yoshizawa S."/>
            <person name="Nakamura K."/>
            <person name="Ogura Y."/>
            <person name="Hayashi T."/>
            <person name="Kogure K."/>
        </authorList>
    </citation>
    <scope>NUCLEOTIDE SEQUENCE [LARGE SCALE GENOMIC DNA]</scope>
    <source>
        <strain evidence="8 9">1p05MA</strain>
    </source>
</reference>
<sequence length="151" mass="15118">MSIPVGAPVAGTVTTLAEVPDEVFAAQLVGPGVSVSPAAAGTVRVVAPVAGTVVKLHPHAFVTTVPDGPSVLVHVGIDTVELKGRHFTLHIEQGEQVAAGDAVVTVDLAAVQDAGYSAACPVVVLGATPDSVISDVVGRTVEAGDRLYDLP</sequence>
<dbReference type="AlphaFoldDB" id="A0A1R1LP74"/>
<gene>
    <name evidence="8" type="ORF">BKD30_00840</name>
</gene>
<dbReference type="PROSITE" id="PS00371">
    <property type="entry name" value="PTS_EIIA_TYPE_1_HIS"/>
    <property type="match status" value="1"/>
</dbReference>
<dbReference type="PANTHER" id="PTHR45008">
    <property type="entry name" value="PTS SYSTEM GLUCOSE-SPECIFIC EIIA COMPONENT"/>
    <property type="match status" value="1"/>
</dbReference>
<accession>A0A1R1LP74</accession>
<comment type="subcellular location">
    <subcellularLocation>
        <location evidence="1">Cytoplasm</location>
    </subcellularLocation>
</comment>
<name>A0A1R1LP74_9MICC</name>
<dbReference type="SUPFAM" id="SSF51261">
    <property type="entry name" value="Duplicated hybrid motif"/>
    <property type="match status" value="1"/>
</dbReference>
<dbReference type="GO" id="GO:0009401">
    <property type="term" value="P:phosphoenolpyruvate-dependent sugar phosphotransferase system"/>
    <property type="evidence" value="ECO:0007669"/>
    <property type="project" value="UniProtKB-KW"/>
</dbReference>
<dbReference type="EMBL" id="MRDE01000006">
    <property type="protein sequence ID" value="OMH29274.1"/>
    <property type="molecule type" value="Genomic_DNA"/>
</dbReference>
<evidence type="ECO:0000313" key="8">
    <source>
        <dbReference type="EMBL" id="OMH29274.1"/>
    </source>
</evidence>
<keyword evidence="3 8" id="KW-0762">Sugar transport</keyword>
<keyword evidence="9" id="KW-1185">Reference proteome</keyword>
<evidence type="ECO:0000256" key="1">
    <source>
        <dbReference type="ARBA" id="ARBA00004496"/>
    </source>
</evidence>
<dbReference type="InterPro" id="IPR050890">
    <property type="entry name" value="PTS_EIIA_component"/>
</dbReference>
<dbReference type="InterPro" id="IPR001127">
    <property type="entry name" value="PTS_EIIA_1_perm"/>
</dbReference>
<proteinExistence type="predicted"/>
<dbReference type="STRING" id="554083.BKD30_00840"/>
<dbReference type="GO" id="GO:0016301">
    <property type="term" value="F:kinase activity"/>
    <property type="evidence" value="ECO:0007669"/>
    <property type="project" value="UniProtKB-KW"/>
</dbReference>
<dbReference type="GO" id="GO:0005737">
    <property type="term" value="C:cytoplasm"/>
    <property type="evidence" value="ECO:0007669"/>
    <property type="project" value="UniProtKB-SubCell"/>
</dbReference>
<evidence type="ECO:0000256" key="4">
    <source>
        <dbReference type="ARBA" id="ARBA00022679"/>
    </source>
</evidence>
<keyword evidence="6" id="KW-0418">Kinase</keyword>
<dbReference type="PANTHER" id="PTHR45008:SF1">
    <property type="entry name" value="PTS SYSTEM GLUCOSE-SPECIFIC EIIA COMPONENT"/>
    <property type="match status" value="1"/>
</dbReference>
<protein>
    <submittedName>
        <fullName evidence="8">PTS glucose transporter subunit IIA</fullName>
    </submittedName>
</protein>
<comment type="caution">
    <text evidence="8">The sequence shown here is derived from an EMBL/GenBank/DDBJ whole genome shotgun (WGS) entry which is preliminary data.</text>
</comment>